<evidence type="ECO:0000313" key="1">
    <source>
        <dbReference type="EMBL" id="OMJ76090.1"/>
    </source>
</evidence>
<organism evidence="1 2">
    <name type="scientific">Stentor coeruleus</name>
    <dbReference type="NCBI Taxonomy" id="5963"/>
    <lineage>
        <taxon>Eukaryota</taxon>
        <taxon>Sar</taxon>
        <taxon>Alveolata</taxon>
        <taxon>Ciliophora</taxon>
        <taxon>Postciliodesmatophora</taxon>
        <taxon>Heterotrichea</taxon>
        <taxon>Heterotrichida</taxon>
        <taxon>Stentoridae</taxon>
        <taxon>Stentor</taxon>
    </lineage>
</organism>
<comment type="caution">
    <text evidence="1">The sequence shown here is derived from an EMBL/GenBank/DDBJ whole genome shotgun (WGS) entry which is preliminary data.</text>
</comment>
<gene>
    <name evidence="1" type="ORF">SteCoe_24653</name>
</gene>
<dbReference type="EMBL" id="MPUH01000653">
    <property type="protein sequence ID" value="OMJ76090.1"/>
    <property type="molecule type" value="Genomic_DNA"/>
</dbReference>
<name>A0A1R2BH62_9CILI</name>
<accession>A0A1R2BH62</accession>
<dbReference type="Proteomes" id="UP000187209">
    <property type="component" value="Unassembled WGS sequence"/>
</dbReference>
<sequence length="169" mass="19134">MNLAHCKLIESCDKVEIRKKNSLSPIYTLPDTLKSKISTFKLPKLSTSPANSPCKISNTPSNEKGSGDFILNSGNLIGLDLRVSCRKSRIFKVSPKEVMRESRKIKRINRFILIQANENTLSNYFRPKCLTPMAKRTNQFPASSQRPVIQTKGLYSFKNLKNDIVFTIP</sequence>
<evidence type="ECO:0000313" key="2">
    <source>
        <dbReference type="Proteomes" id="UP000187209"/>
    </source>
</evidence>
<protein>
    <submittedName>
        <fullName evidence="1">Uncharacterized protein</fullName>
    </submittedName>
</protein>
<keyword evidence="2" id="KW-1185">Reference proteome</keyword>
<dbReference type="AlphaFoldDB" id="A0A1R2BH62"/>
<proteinExistence type="predicted"/>
<reference evidence="1 2" key="1">
    <citation type="submission" date="2016-11" db="EMBL/GenBank/DDBJ databases">
        <title>The macronuclear genome of Stentor coeruleus: a giant cell with tiny introns.</title>
        <authorList>
            <person name="Slabodnick M."/>
            <person name="Ruby J.G."/>
            <person name="Reiff S.B."/>
            <person name="Swart E.C."/>
            <person name="Gosai S."/>
            <person name="Prabakaran S."/>
            <person name="Witkowska E."/>
            <person name="Larue G.E."/>
            <person name="Fisher S."/>
            <person name="Freeman R.M."/>
            <person name="Gunawardena J."/>
            <person name="Chu W."/>
            <person name="Stover N.A."/>
            <person name="Gregory B.D."/>
            <person name="Nowacki M."/>
            <person name="Derisi J."/>
            <person name="Roy S.W."/>
            <person name="Marshall W.F."/>
            <person name="Sood P."/>
        </authorList>
    </citation>
    <scope>NUCLEOTIDE SEQUENCE [LARGE SCALE GENOMIC DNA]</scope>
    <source>
        <strain evidence="1">WM001</strain>
    </source>
</reference>